<accession>A0A2N0UZ36</accession>
<proteinExistence type="predicted"/>
<dbReference type="Pfam" id="PF11187">
    <property type="entry name" value="Mbeg1-like"/>
    <property type="match status" value="1"/>
</dbReference>
<sequence>MADIFDYISWRGDLTFEQDGFNELDALVLSRLSYLPFDGAVSSCLFDEITLEQAAMRVFATDDYEKNLLWKGDADLLKATAESKRFGKILVSGYVNEVESDVSMQFSAITFEFLKKNYFISYRGTDFSLVGWQEDFNMFFTFPLPSQKKALDYFEKAVRMLNGKFILGGHSKGGNLAVYAGAFTDENSRNHIDYIYNFDGPGFSLDKIRDSGFYEIDDRIYTFVPQSSIFGMIFEHEESYTIVKSNQKGFLQHDIYSWEIEQNSLIRLKSTTNFSVFFDHTLKEFVESLTIAQRREFTKEVFALLSLTETATFNEMLKNPLKNTGTILKSFAGLDSKTRNMLLKTIFAFVKSAKNNFSDITGGQNKITVS</sequence>
<dbReference type="AlphaFoldDB" id="A0A2N0UZ36"/>
<dbReference type="InterPro" id="IPR024499">
    <property type="entry name" value="Mbeg1-like"/>
</dbReference>
<dbReference type="InterPro" id="IPR029058">
    <property type="entry name" value="AB_hydrolase_fold"/>
</dbReference>
<keyword evidence="2" id="KW-1185">Reference proteome</keyword>
<dbReference type="RefSeq" id="WP_101028568.1">
    <property type="nucleotide sequence ID" value="NZ_CABMMZ010000028.1"/>
</dbReference>
<reference evidence="1" key="1">
    <citation type="journal article" date="2018" name="Environ. Microbiol.">
        <title>Sporulation capability and amylosome conservation among diverse human colonic and rumen isolates of the keystone starch-degrader Ruminococcus bromii.</title>
        <authorList>
            <person name="Mukhopadhya I."/>
            <person name="Morais S."/>
            <person name="Laverde-Gomez J."/>
            <person name="Sheridan P.O."/>
            <person name="Walker A.W."/>
            <person name="Kelly W."/>
            <person name="Klieve A.V."/>
            <person name="Ouwerkerk D."/>
            <person name="Duncan S.H."/>
            <person name="Louis P."/>
            <person name="Koropatkin N."/>
            <person name="Cockburn D."/>
            <person name="Kibler R."/>
            <person name="Cooper P.J."/>
            <person name="Sandoval C."/>
            <person name="Crost E."/>
            <person name="Juge N."/>
            <person name="Bayer E.A."/>
            <person name="Flint H.J."/>
        </authorList>
    </citation>
    <scope>NUCLEOTIDE SEQUENCE [LARGE SCALE GENOMIC DNA]</scope>
    <source>
        <strain evidence="1">ATCC 27255</strain>
    </source>
</reference>
<evidence type="ECO:0000313" key="2">
    <source>
        <dbReference type="Proteomes" id="UP000233425"/>
    </source>
</evidence>
<evidence type="ECO:0008006" key="3">
    <source>
        <dbReference type="Google" id="ProtNLM"/>
    </source>
</evidence>
<dbReference type="SUPFAM" id="SSF53474">
    <property type="entry name" value="alpha/beta-Hydrolases"/>
    <property type="match status" value="1"/>
</dbReference>
<protein>
    <recommendedName>
        <fullName evidence="3">DUF2974 domain-containing protein</fullName>
    </recommendedName>
</protein>
<dbReference type="EMBL" id="NNSR01000028">
    <property type="protein sequence ID" value="PKD32256.1"/>
    <property type="molecule type" value="Genomic_DNA"/>
</dbReference>
<gene>
    <name evidence="1" type="ORF">RBATCC27255_00461</name>
</gene>
<dbReference type="Proteomes" id="UP000233425">
    <property type="component" value="Unassembled WGS sequence"/>
</dbReference>
<name>A0A2N0UZ36_9FIRM</name>
<organism evidence="1 2">
    <name type="scientific">Ruminococcus bromii</name>
    <dbReference type="NCBI Taxonomy" id="40518"/>
    <lineage>
        <taxon>Bacteria</taxon>
        <taxon>Bacillati</taxon>
        <taxon>Bacillota</taxon>
        <taxon>Clostridia</taxon>
        <taxon>Eubacteriales</taxon>
        <taxon>Oscillospiraceae</taxon>
        <taxon>Ruminococcus</taxon>
    </lineage>
</organism>
<comment type="caution">
    <text evidence="1">The sequence shown here is derived from an EMBL/GenBank/DDBJ whole genome shotgun (WGS) entry which is preliminary data.</text>
</comment>
<evidence type="ECO:0000313" key="1">
    <source>
        <dbReference type="EMBL" id="PKD32256.1"/>
    </source>
</evidence>